<dbReference type="AlphaFoldDB" id="A0A552VC66"/>
<sequence length="318" mass="37591">MKEHLVSIIIPAYNIEKFVGDCLDSIINQSYRNIEVIIVNDCSKDGTYKVIQQKIKNLSNFQCINNKNNYGVGEARNIGLTVSQGEFVMFLDGDDWIEVDFVQKMFKKISITKADIAVSNIINEYNNFISSHPRYLYNESLTLTNDYALKLLTRSIKNLFYLTPMVGCKLYRKDLLISHNLNFINDNSYEDDIFSFLTFIYSKSVTIVSNAYQYYRQHPNSITHTFSKKKIDELIYAFAYLKQYLIDNNIFEKYTKEYNAFFERCIYTTYSNILALKFSAFEKKTYIQYFIDKMMKYFTIQDIIDYIDIERIEQFLGF</sequence>
<dbReference type="InterPro" id="IPR029044">
    <property type="entry name" value="Nucleotide-diphossugar_trans"/>
</dbReference>
<dbReference type="PANTHER" id="PTHR22916:SF3">
    <property type="entry name" value="UDP-GLCNAC:BETAGAL BETA-1,3-N-ACETYLGLUCOSAMINYLTRANSFERASE-LIKE PROTEIN 1"/>
    <property type="match status" value="1"/>
</dbReference>
<dbReference type="Gene3D" id="3.90.550.10">
    <property type="entry name" value="Spore Coat Polysaccharide Biosynthesis Protein SpsA, Chain A"/>
    <property type="match status" value="1"/>
</dbReference>
<evidence type="ECO:0000313" key="2">
    <source>
        <dbReference type="EMBL" id="TRW28075.1"/>
    </source>
</evidence>
<dbReference type="PANTHER" id="PTHR22916">
    <property type="entry name" value="GLYCOSYLTRANSFERASE"/>
    <property type="match status" value="1"/>
</dbReference>
<name>A0A552VC66_9FIRM</name>
<dbReference type="InterPro" id="IPR001173">
    <property type="entry name" value="Glyco_trans_2-like"/>
</dbReference>
<dbReference type="CDD" id="cd00761">
    <property type="entry name" value="Glyco_tranf_GTA_type"/>
    <property type="match status" value="1"/>
</dbReference>
<gene>
    <name evidence="2" type="ORF">FL857_03525</name>
</gene>
<feature type="domain" description="Glycosyltransferase 2-like" evidence="1">
    <location>
        <begin position="7"/>
        <end position="176"/>
    </location>
</feature>
<dbReference type="Pfam" id="PF00535">
    <property type="entry name" value="Glycos_transf_2"/>
    <property type="match status" value="1"/>
</dbReference>
<keyword evidence="2" id="KW-0808">Transferase</keyword>
<dbReference type="EMBL" id="VJXW01000003">
    <property type="protein sequence ID" value="TRW28075.1"/>
    <property type="molecule type" value="Genomic_DNA"/>
</dbReference>
<dbReference type="SUPFAM" id="SSF53448">
    <property type="entry name" value="Nucleotide-diphospho-sugar transferases"/>
    <property type="match status" value="1"/>
</dbReference>
<dbReference type="Proteomes" id="UP000319424">
    <property type="component" value="Unassembled WGS sequence"/>
</dbReference>
<accession>A0A552VC66</accession>
<protein>
    <submittedName>
        <fullName evidence="2">Glycosyltransferase family 2 protein</fullName>
    </submittedName>
</protein>
<evidence type="ECO:0000259" key="1">
    <source>
        <dbReference type="Pfam" id="PF00535"/>
    </source>
</evidence>
<organism evidence="2 3">
    <name type="scientific">Criibacterium bergeronii</name>
    <dbReference type="NCBI Taxonomy" id="1871336"/>
    <lineage>
        <taxon>Bacteria</taxon>
        <taxon>Bacillati</taxon>
        <taxon>Bacillota</taxon>
        <taxon>Clostridia</taxon>
        <taxon>Peptostreptococcales</taxon>
        <taxon>Filifactoraceae</taxon>
        <taxon>Criibacterium</taxon>
    </lineage>
</organism>
<evidence type="ECO:0000313" key="3">
    <source>
        <dbReference type="Proteomes" id="UP000319424"/>
    </source>
</evidence>
<comment type="caution">
    <text evidence="2">The sequence shown here is derived from an EMBL/GenBank/DDBJ whole genome shotgun (WGS) entry which is preliminary data.</text>
</comment>
<proteinExistence type="predicted"/>
<reference evidence="2 3" key="1">
    <citation type="submission" date="2019-07" db="EMBL/GenBank/DDBJ databases">
        <title>Criibacterium bergeronii gen. nov., sp. nov. isolated from human clinical samples.</title>
        <authorList>
            <person name="Maheux A.F."/>
            <person name="Boudreau D.K."/>
            <person name="Berube E."/>
            <person name="Brodeur S."/>
            <person name="Bernard K.A."/>
            <person name="Abed J.Y."/>
            <person name="Ducrey E."/>
            <person name="Guay E.F."/>
            <person name="Raymond F."/>
            <person name="Corbeil J."/>
            <person name="Domingo M.-C."/>
            <person name="Roy P.H."/>
            <person name="Boissinot M."/>
            <person name="Tocheva E.I."/>
            <person name="Omar R.F."/>
        </authorList>
    </citation>
    <scope>NUCLEOTIDE SEQUENCE [LARGE SCALE GENOMIC DNA]</scope>
    <source>
        <strain evidence="2 3">CCRI-24246</strain>
    </source>
</reference>
<dbReference type="RefSeq" id="WP_144015752.1">
    <property type="nucleotide sequence ID" value="NZ_VJXW01000003.1"/>
</dbReference>
<dbReference type="GO" id="GO:0016758">
    <property type="term" value="F:hexosyltransferase activity"/>
    <property type="evidence" value="ECO:0007669"/>
    <property type="project" value="UniProtKB-ARBA"/>
</dbReference>
<dbReference type="OrthoDB" id="1640114at2"/>